<dbReference type="RefSeq" id="WP_148990196.1">
    <property type="nucleotide sequence ID" value="NZ_VTEV01000015.1"/>
</dbReference>
<dbReference type="AlphaFoldDB" id="A0A5D4SB63"/>
<evidence type="ECO:0000313" key="3">
    <source>
        <dbReference type="Proteomes" id="UP000322524"/>
    </source>
</evidence>
<keyword evidence="1" id="KW-0812">Transmembrane</keyword>
<comment type="caution">
    <text evidence="2">The sequence shown here is derived from an EMBL/GenBank/DDBJ whole genome shotgun (WGS) entry which is preliminary data.</text>
</comment>
<gene>
    <name evidence="2" type="ORF">FZC76_21710</name>
</gene>
<sequence>MRVIKDEICRILAEEGETSIVRLTSEFGTTEAHIRHLLQQLNKEGFRTEEDEDENVYLVTSFWVPTAAIFGSFGFLFLAAWVINYVS</sequence>
<reference evidence="2 3" key="1">
    <citation type="submission" date="2019-08" db="EMBL/GenBank/DDBJ databases">
        <title>Bacillus genomes from the desert of Cuatro Cienegas, Coahuila.</title>
        <authorList>
            <person name="Olmedo-Alvarez G."/>
        </authorList>
    </citation>
    <scope>NUCLEOTIDE SEQUENCE [LARGE SCALE GENOMIC DNA]</scope>
    <source>
        <strain evidence="2 3">CH28_1T</strain>
    </source>
</reference>
<name>A0A5D4SB63_9BACI</name>
<evidence type="ECO:0000313" key="2">
    <source>
        <dbReference type="EMBL" id="TYS60490.1"/>
    </source>
</evidence>
<protein>
    <submittedName>
        <fullName evidence="2">Uncharacterized protein</fullName>
    </submittedName>
</protein>
<feature type="transmembrane region" description="Helical" evidence="1">
    <location>
        <begin position="62"/>
        <end position="86"/>
    </location>
</feature>
<dbReference type="EMBL" id="VTEV01000015">
    <property type="protein sequence ID" value="TYS60490.1"/>
    <property type="molecule type" value="Genomic_DNA"/>
</dbReference>
<keyword evidence="1" id="KW-1133">Transmembrane helix</keyword>
<organism evidence="2 3">
    <name type="scientific">Sutcliffiella horikoshii</name>
    <dbReference type="NCBI Taxonomy" id="79883"/>
    <lineage>
        <taxon>Bacteria</taxon>
        <taxon>Bacillati</taxon>
        <taxon>Bacillota</taxon>
        <taxon>Bacilli</taxon>
        <taxon>Bacillales</taxon>
        <taxon>Bacillaceae</taxon>
        <taxon>Sutcliffiella</taxon>
    </lineage>
</organism>
<evidence type="ECO:0000256" key="1">
    <source>
        <dbReference type="SAM" id="Phobius"/>
    </source>
</evidence>
<proteinExistence type="predicted"/>
<accession>A0A5D4SB63</accession>
<dbReference type="Proteomes" id="UP000322524">
    <property type="component" value="Unassembled WGS sequence"/>
</dbReference>
<keyword evidence="1" id="KW-0472">Membrane</keyword>